<name>A0A7U2I4D6_PHANO</name>
<protein>
    <submittedName>
        <fullName evidence="1">Uncharacterized protein</fullName>
    </submittedName>
</protein>
<dbReference type="VEuPathDB" id="FungiDB:JI435_416570"/>
<sequence>MKADTSDRNAQFGNSTATMVCRKVRCGSRDPCEIRAIRVVLS</sequence>
<accession>A0A7U2I4D6</accession>
<dbReference type="EMBL" id="CP069034">
    <property type="protein sequence ID" value="QRD01415.1"/>
    <property type="molecule type" value="Genomic_DNA"/>
</dbReference>
<dbReference type="AlphaFoldDB" id="A0A7U2I4D6"/>
<organism evidence="1 2">
    <name type="scientific">Phaeosphaeria nodorum (strain SN15 / ATCC MYA-4574 / FGSC 10173)</name>
    <name type="common">Glume blotch fungus</name>
    <name type="synonym">Parastagonospora nodorum</name>
    <dbReference type="NCBI Taxonomy" id="321614"/>
    <lineage>
        <taxon>Eukaryota</taxon>
        <taxon>Fungi</taxon>
        <taxon>Dikarya</taxon>
        <taxon>Ascomycota</taxon>
        <taxon>Pezizomycotina</taxon>
        <taxon>Dothideomycetes</taxon>
        <taxon>Pleosporomycetidae</taxon>
        <taxon>Pleosporales</taxon>
        <taxon>Pleosporineae</taxon>
        <taxon>Phaeosphaeriaceae</taxon>
        <taxon>Parastagonospora</taxon>
    </lineage>
</organism>
<proteinExistence type="predicted"/>
<dbReference type="Proteomes" id="UP000663193">
    <property type="component" value="Chromosome 12"/>
</dbReference>
<evidence type="ECO:0000313" key="1">
    <source>
        <dbReference type="EMBL" id="QRD01415.1"/>
    </source>
</evidence>
<reference evidence="2" key="1">
    <citation type="journal article" date="2021" name="BMC Genomics">
        <title>Chromosome-level genome assembly and manually-curated proteome of model necrotroph Parastagonospora nodorum Sn15 reveals a genome-wide trove of candidate effector homologs, and redundancy of virulence-related functions within an accessory chromosome.</title>
        <authorList>
            <person name="Bertazzoni S."/>
            <person name="Jones D.A.B."/>
            <person name="Phan H.T."/>
            <person name="Tan K.-C."/>
            <person name="Hane J.K."/>
        </authorList>
    </citation>
    <scope>NUCLEOTIDE SEQUENCE [LARGE SCALE GENOMIC DNA]</scope>
    <source>
        <strain evidence="2">SN15 / ATCC MYA-4574 / FGSC 10173)</strain>
    </source>
</reference>
<evidence type="ECO:0000313" key="2">
    <source>
        <dbReference type="Proteomes" id="UP000663193"/>
    </source>
</evidence>
<gene>
    <name evidence="1" type="ORF">JI435_416570</name>
</gene>
<keyword evidence="2" id="KW-1185">Reference proteome</keyword>